<sequence>MDVTLDVIVQFVRNGLCCVKDLNLLPDTDLWDPAFTAKFYTLPGPYLSQTTPLEVLICIAQLYAAVTGAVQGWKMLFNSGLYKLLRLNRVAVALADLNAKKDDKKKEDEVTVAGRKIVTASIMEEADNALRETFVGLAIFLIAITFIWLAANSLHITEAKWIGGVPGLIHAIEIAEFGLFPILYYMYKDAKKAFKTADIFIEKKGKYLSRKNDEKLKNEWLSYSNYTMIVNPDFEPFWSEGAKTNADRDAEAKMLEKAVEGVEADLKKVNAKDYVLVDEAKGDEIDVSVKTTRMEGYRHIVYFLLNFVALYGYAMGILAYYFTEEKTQPQMVRKLMFEYSNSQADWGGNFAGDLMWTIEPLIIMFSGVVIAALAKSSKGDKKEKSD</sequence>
<dbReference type="AlphaFoldDB" id="A0AAD3GYN9"/>
<feature type="transmembrane region" description="Helical" evidence="1">
    <location>
        <begin position="133"/>
        <end position="156"/>
    </location>
</feature>
<keyword evidence="1" id="KW-1133">Transmembrane helix</keyword>
<reference evidence="2 3" key="1">
    <citation type="journal article" date="2021" name="Sci. Rep.">
        <title>The genome of the diatom Chaetoceros tenuissimus carries an ancient integrated fragment of an extant virus.</title>
        <authorList>
            <person name="Hongo Y."/>
            <person name="Kimura K."/>
            <person name="Takaki Y."/>
            <person name="Yoshida Y."/>
            <person name="Baba S."/>
            <person name="Kobayashi G."/>
            <person name="Nagasaki K."/>
            <person name="Hano T."/>
            <person name="Tomaru Y."/>
        </authorList>
    </citation>
    <scope>NUCLEOTIDE SEQUENCE [LARGE SCALE GENOMIC DNA]</scope>
    <source>
        <strain evidence="2 3">NIES-3715</strain>
    </source>
</reference>
<keyword evidence="1" id="KW-0472">Membrane</keyword>
<evidence type="ECO:0000313" key="3">
    <source>
        <dbReference type="Proteomes" id="UP001054902"/>
    </source>
</evidence>
<proteinExistence type="predicted"/>
<feature type="transmembrane region" description="Helical" evidence="1">
    <location>
        <begin position="354"/>
        <end position="374"/>
    </location>
</feature>
<dbReference type="EMBL" id="BLLK01000019">
    <property type="protein sequence ID" value="GFH43805.1"/>
    <property type="molecule type" value="Genomic_DNA"/>
</dbReference>
<evidence type="ECO:0000313" key="2">
    <source>
        <dbReference type="EMBL" id="GFH43805.1"/>
    </source>
</evidence>
<evidence type="ECO:0000256" key="1">
    <source>
        <dbReference type="SAM" id="Phobius"/>
    </source>
</evidence>
<keyword evidence="3" id="KW-1185">Reference proteome</keyword>
<name>A0AAD3GYN9_9STRA</name>
<comment type="caution">
    <text evidence="2">The sequence shown here is derived from an EMBL/GenBank/DDBJ whole genome shotgun (WGS) entry which is preliminary data.</text>
</comment>
<feature type="transmembrane region" description="Helical" evidence="1">
    <location>
        <begin position="300"/>
        <end position="322"/>
    </location>
</feature>
<protein>
    <submittedName>
        <fullName evidence="2">Uncharacterized protein</fullName>
    </submittedName>
</protein>
<feature type="transmembrane region" description="Helical" evidence="1">
    <location>
        <begin position="168"/>
        <end position="187"/>
    </location>
</feature>
<dbReference type="Proteomes" id="UP001054902">
    <property type="component" value="Unassembled WGS sequence"/>
</dbReference>
<gene>
    <name evidence="2" type="ORF">CTEN210_00278</name>
</gene>
<keyword evidence="1" id="KW-0812">Transmembrane</keyword>
<organism evidence="2 3">
    <name type="scientific">Chaetoceros tenuissimus</name>
    <dbReference type="NCBI Taxonomy" id="426638"/>
    <lineage>
        <taxon>Eukaryota</taxon>
        <taxon>Sar</taxon>
        <taxon>Stramenopiles</taxon>
        <taxon>Ochrophyta</taxon>
        <taxon>Bacillariophyta</taxon>
        <taxon>Coscinodiscophyceae</taxon>
        <taxon>Chaetocerotophycidae</taxon>
        <taxon>Chaetocerotales</taxon>
        <taxon>Chaetocerotaceae</taxon>
        <taxon>Chaetoceros</taxon>
    </lineage>
</organism>
<accession>A0AAD3GYN9</accession>